<evidence type="ECO:0000256" key="6">
    <source>
        <dbReference type="ARBA" id="ARBA00022826"/>
    </source>
</evidence>
<evidence type="ECO:0000313" key="16">
    <source>
        <dbReference type="Proteomes" id="UP000001593"/>
    </source>
</evidence>
<comment type="similarity">
    <text evidence="2 12">Belongs to the two pore domain potassium channel (TC 1.A.1.8) family.</text>
</comment>
<comment type="subcellular location">
    <subcellularLocation>
        <location evidence="1">Membrane</location>
        <topology evidence="1">Multi-pass membrane protein</topology>
    </subcellularLocation>
</comment>
<organism evidence="15 16">
    <name type="scientific">Nematostella vectensis</name>
    <name type="common">Starlet sea anemone</name>
    <dbReference type="NCBI Taxonomy" id="45351"/>
    <lineage>
        <taxon>Eukaryota</taxon>
        <taxon>Metazoa</taxon>
        <taxon>Cnidaria</taxon>
        <taxon>Anthozoa</taxon>
        <taxon>Hexacorallia</taxon>
        <taxon>Actiniaria</taxon>
        <taxon>Edwardsiidae</taxon>
        <taxon>Nematostella</taxon>
    </lineage>
</organism>
<evidence type="ECO:0000256" key="7">
    <source>
        <dbReference type="ARBA" id="ARBA00022958"/>
    </source>
</evidence>
<dbReference type="AlphaFoldDB" id="A7RQB1"/>
<evidence type="ECO:0000256" key="4">
    <source>
        <dbReference type="ARBA" id="ARBA00022538"/>
    </source>
</evidence>
<keyword evidence="3 12" id="KW-0813">Transport</keyword>
<evidence type="ECO:0000256" key="1">
    <source>
        <dbReference type="ARBA" id="ARBA00004141"/>
    </source>
</evidence>
<dbReference type="Gene3D" id="1.10.287.70">
    <property type="match status" value="1"/>
</dbReference>
<dbReference type="HOGENOM" id="CLU_022504_1_0_1"/>
<dbReference type="PhylomeDB" id="A7RQB1"/>
<evidence type="ECO:0000256" key="3">
    <source>
        <dbReference type="ARBA" id="ARBA00022448"/>
    </source>
</evidence>
<dbReference type="PANTHER" id="PTHR11003:SF345">
    <property type="entry name" value="TWIK FAMILY OF POTASSIUM CHANNELS PROTEIN 18"/>
    <property type="match status" value="1"/>
</dbReference>
<feature type="transmembrane region" description="Helical" evidence="13">
    <location>
        <begin position="213"/>
        <end position="230"/>
    </location>
</feature>
<dbReference type="SUPFAM" id="SSF81324">
    <property type="entry name" value="Voltage-gated potassium channels"/>
    <property type="match status" value="2"/>
</dbReference>
<keyword evidence="5 12" id="KW-0812">Transmembrane</keyword>
<evidence type="ECO:0000256" key="13">
    <source>
        <dbReference type="SAM" id="Phobius"/>
    </source>
</evidence>
<dbReference type="eggNOG" id="KOG4404">
    <property type="taxonomic scope" value="Eukaryota"/>
</dbReference>
<dbReference type="GO" id="GO:0005886">
    <property type="term" value="C:plasma membrane"/>
    <property type="evidence" value="ECO:0000318"/>
    <property type="project" value="GO_Central"/>
</dbReference>
<dbReference type="EMBL" id="DS469528">
    <property type="protein sequence ID" value="EDO46328.1"/>
    <property type="molecule type" value="Genomic_DNA"/>
</dbReference>
<dbReference type="InParanoid" id="A7RQB1"/>
<dbReference type="OMA" id="MYDGIRH"/>
<evidence type="ECO:0000256" key="11">
    <source>
        <dbReference type="ARBA" id="ARBA00023303"/>
    </source>
</evidence>
<dbReference type="Pfam" id="PF07885">
    <property type="entry name" value="Ion_trans_2"/>
    <property type="match status" value="2"/>
</dbReference>
<dbReference type="PRINTS" id="PR01333">
    <property type="entry name" value="2POREKCHANEL"/>
</dbReference>
<dbReference type="InterPro" id="IPR003280">
    <property type="entry name" value="2pore_dom_K_chnl"/>
</dbReference>
<keyword evidence="4" id="KW-0633">Potassium transport</keyword>
<evidence type="ECO:0000256" key="8">
    <source>
        <dbReference type="ARBA" id="ARBA00022989"/>
    </source>
</evidence>
<feature type="transmembrane region" description="Helical" evidence="13">
    <location>
        <begin position="128"/>
        <end position="149"/>
    </location>
</feature>
<keyword evidence="6" id="KW-0631">Potassium channel</keyword>
<keyword evidence="10 13" id="KW-0472">Membrane</keyword>
<dbReference type="FunFam" id="1.10.287.70:FF:000353">
    <property type="entry name" value="Predicted protein"/>
    <property type="match status" value="1"/>
</dbReference>
<evidence type="ECO:0000256" key="10">
    <source>
        <dbReference type="ARBA" id="ARBA00023136"/>
    </source>
</evidence>
<gene>
    <name evidence="15" type="ORF">NEMVEDRAFT_v1g89722</name>
</gene>
<feature type="transmembrane region" description="Helical" evidence="13">
    <location>
        <begin position="181"/>
        <end position="201"/>
    </location>
</feature>
<dbReference type="GO" id="GO:0015271">
    <property type="term" value="F:outward rectifier potassium channel activity"/>
    <property type="evidence" value="ECO:0000318"/>
    <property type="project" value="GO_Central"/>
</dbReference>
<keyword evidence="11 12" id="KW-0407">Ion channel</keyword>
<proteinExistence type="inferred from homology"/>
<keyword evidence="7" id="KW-0630">Potassium</keyword>
<name>A7RQB1_NEMVE</name>
<feature type="domain" description="Potassium channel" evidence="14">
    <location>
        <begin position="97"/>
        <end position="156"/>
    </location>
</feature>
<sequence>KRSIQSQERWIPMAFVLASDTKRLVCLAILLGVYLLSGAAVFQVLENENENKDVVNLNSLRMTFCKKYNISTEDFELLVGKVERATKYRCGGPPESWCMSRWSYYASLYFTWSVVTTIGYGHLAPSTLGGRIFCMIFALFGIPLNLMILKNLGDRIKDVIHYVHFLLATRVMKREGDPHEVALCFSALGFMFAMLVIGAILYAQTEHWNYFDGIYFCFITFSTIGFGDLVPNQGQ</sequence>
<dbReference type="GO" id="GO:0071805">
    <property type="term" value="P:potassium ion transmembrane transport"/>
    <property type="evidence" value="ECO:0000318"/>
    <property type="project" value="GO_Central"/>
</dbReference>
<dbReference type="GO" id="GO:0022841">
    <property type="term" value="F:potassium ion leak channel activity"/>
    <property type="evidence" value="ECO:0000318"/>
    <property type="project" value="GO_Central"/>
</dbReference>
<dbReference type="PANTHER" id="PTHR11003">
    <property type="entry name" value="POTASSIUM CHANNEL, SUBFAMILY K"/>
    <property type="match status" value="1"/>
</dbReference>
<evidence type="ECO:0000256" key="2">
    <source>
        <dbReference type="ARBA" id="ARBA00006666"/>
    </source>
</evidence>
<dbReference type="PRINTS" id="PR01095">
    <property type="entry name" value="TASKCHANNEL"/>
</dbReference>
<keyword evidence="16" id="KW-1185">Reference proteome</keyword>
<feature type="transmembrane region" description="Helical" evidence="13">
    <location>
        <begin position="24"/>
        <end position="45"/>
    </location>
</feature>
<keyword evidence="9 12" id="KW-0406">Ion transport</keyword>
<dbReference type="InterPro" id="IPR013099">
    <property type="entry name" value="K_chnl_dom"/>
</dbReference>
<feature type="domain" description="Potassium channel" evidence="14">
    <location>
        <begin position="191"/>
        <end position="233"/>
    </location>
</feature>
<reference evidence="15 16" key="1">
    <citation type="journal article" date="2007" name="Science">
        <title>Sea anemone genome reveals ancestral eumetazoan gene repertoire and genomic organization.</title>
        <authorList>
            <person name="Putnam N.H."/>
            <person name="Srivastava M."/>
            <person name="Hellsten U."/>
            <person name="Dirks B."/>
            <person name="Chapman J."/>
            <person name="Salamov A."/>
            <person name="Terry A."/>
            <person name="Shapiro H."/>
            <person name="Lindquist E."/>
            <person name="Kapitonov V.V."/>
            <person name="Jurka J."/>
            <person name="Genikhovich G."/>
            <person name="Grigoriev I.V."/>
            <person name="Lucas S.M."/>
            <person name="Steele R.E."/>
            <person name="Finnerty J.R."/>
            <person name="Technau U."/>
            <person name="Martindale M.Q."/>
            <person name="Rokhsar D.S."/>
        </authorList>
    </citation>
    <scope>NUCLEOTIDE SEQUENCE [LARGE SCALE GENOMIC DNA]</scope>
    <source>
        <strain evidence="16">CH2 X CH6</strain>
    </source>
</reference>
<feature type="non-terminal residue" evidence="15">
    <location>
        <position position="235"/>
    </location>
</feature>
<dbReference type="Proteomes" id="UP000001593">
    <property type="component" value="Unassembled WGS sequence"/>
</dbReference>
<evidence type="ECO:0000313" key="15">
    <source>
        <dbReference type="EMBL" id="EDO46328.1"/>
    </source>
</evidence>
<keyword evidence="8 13" id="KW-1133">Transmembrane helix</keyword>
<evidence type="ECO:0000256" key="12">
    <source>
        <dbReference type="RuleBase" id="RU003857"/>
    </source>
</evidence>
<dbReference type="InterPro" id="IPR003092">
    <property type="entry name" value="2pore_dom_K_chnl_TASK"/>
</dbReference>
<accession>A7RQB1</accession>
<protein>
    <recommendedName>
        <fullName evidence="14">Potassium channel domain-containing protein</fullName>
    </recommendedName>
</protein>
<evidence type="ECO:0000259" key="14">
    <source>
        <dbReference type="Pfam" id="PF07885"/>
    </source>
</evidence>
<evidence type="ECO:0000256" key="5">
    <source>
        <dbReference type="ARBA" id="ARBA00022692"/>
    </source>
</evidence>
<evidence type="ECO:0000256" key="9">
    <source>
        <dbReference type="ARBA" id="ARBA00023065"/>
    </source>
</evidence>